<feature type="domain" description="TOTE conflict systems S1/CSD-like" evidence="2">
    <location>
        <begin position="485"/>
        <end position="549"/>
    </location>
</feature>
<dbReference type="Pfam" id="PF22708">
    <property type="entry name" value="S1CSD-TOTE-1"/>
    <property type="match status" value="1"/>
</dbReference>
<proteinExistence type="predicted"/>
<dbReference type="SUPFAM" id="SSF48452">
    <property type="entry name" value="TPR-like"/>
    <property type="match status" value="1"/>
</dbReference>
<dbReference type="Proteomes" id="UP000279359">
    <property type="component" value="Plasmid pAJ_351-2"/>
</dbReference>
<dbReference type="RefSeq" id="WP_125297962.1">
    <property type="nucleotide sequence ID" value="NZ_CP078019.1"/>
</dbReference>
<dbReference type="InterPro" id="IPR011990">
    <property type="entry name" value="TPR-like_helical_dom_sf"/>
</dbReference>
<evidence type="ECO:0000313" key="3">
    <source>
        <dbReference type="EMBL" id="QXR29580.1"/>
    </source>
</evidence>
<dbReference type="InterPro" id="IPR054283">
    <property type="entry name" value="DUF7017"/>
</dbReference>
<dbReference type="Pfam" id="PF22707">
    <property type="entry name" value="S1CSD-TOTE-2"/>
    <property type="match status" value="1"/>
</dbReference>
<dbReference type="Gene3D" id="1.25.40.10">
    <property type="entry name" value="Tetratricopeptide repeat domain"/>
    <property type="match status" value="1"/>
</dbReference>
<organism evidence="3">
    <name type="scientific">Acinetobacter junii</name>
    <dbReference type="NCBI Taxonomy" id="40215"/>
    <lineage>
        <taxon>Bacteria</taxon>
        <taxon>Pseudomonadati</taxon>
        <taxon>Pseudomonadota</taxon>
        <taxon>Gammaproteobacteria</taxon>
        <taxon>Moraxellales</taxon>
        <taxon>Moraxellaceae</taxon>
        <taxon>Acinetobacter</taxon>
    </lineage>
</organism>
<accession>A0A8F6R4S0</accession>
<evidence type="ECO:0000259" key="1">
    <source>
        <dbReference type="Pfam" id="PF22707"/>
    </source>
</evidence>
<dbReference type="Pfam" id="PF22860">
    <property type="entry name" value="DUF7017"/>
    <property type="match status" value="1"/>
</dbReference>
<dbReference type="InterPro" id="IPR054427">
    <property type="entry name" value="S1CSD-TOTE-2"/>
</dbReference>
<protein>
    <recommendedName>
        <fullName evidence="4">Tetratricopeptide repeat protein</fullName>
    </recommendedName>
</protein>
<geneLocation type="plasmid" evidence="3">
    <name>pAJ_351-2</name>
</geneLocation>
<reference evidence="3" key="1">
    <citation type="journal article" date="2019" name="Nat. Commun.">
        <title>Spatiotemporal dynamics of multidrug resistant bacteria on intensive care unit surfaces.</title>
        <authorList>
            <person name="D'Souza A.W."/>
            <person name="Potter R.F."/>
            <person name="Wallace M."/>
            <person name="Shupe A."/>
            <person name="Patel S."/>
            <person name="Sun X."/>
            <person name="Gul D."/>
            <person name="Kwon J.H."/>
            <person name="Andleeb S."/>
            <person name="Burnham C.D."/>
            <person name="Dantas G."/>
        </authorList>
    </citation>
    <scope>NUCLEOTIDE SEQUENCE</scope>
    <source>
        <plasmid evidence="3">pAJ_351-2</plasmid>
    </source>
</reference>
<name>A0A8F6R4S0_ACIJU</name>
<dbReference type="EMBL" id="CP078019">
    <property type="protein sequence ID" value="QXR29580.1"/>
    <property type="molecule type" value="Genomic_DNA"/>
</dbReference>
<reference evidence="3" key="2">
    <citation type="submission" date="2021-06" db="EMBL/GenBank/DDBJ databases">
        <authorList>
            <person name="Diorio-Toth L."/>
        </authorList>
    </citation>
    <scope>NUCLEOTIDE SEQUENCE</scope>
    <source>
        <plasmid evidence="3">pAJ_351-2</plasmid>
    </source>
</reference>
<evidence type="ECO:0008006" key="4">
    <source>
        <dbReference type="Google" id="ProtNLM"/>
    </source>
</evidence>
<dbReference type="AlphaFoldDB" id="A0A8F6R4S0"/>
<gene>
    <name evidence="3" type="ORF">EGT69_016990</name>
</gene>
<feature type="domain" description="TOTE conflict systems S1/CSD-like" evidence="1">
    <location>
        <begin position="573"/>
        <end position="625"/>
    </location>
</feature>
<dbReference type="InterPro" id="IPR054426">
    <property type="entry name" value="S1CSD-TOTE-1"/>
</dbReference>
<evidence type="ECO:0000259" key="2">
    <source>
        <dbReference type="Pfam" id="PF22708"/>
    </source>
</evidence>
<sequence length="628" mass="72518">MSMSQEIFALRKAQQLDEAYLLVNQLIAQDTDDAWEIKACAWCLIDLIKREAQMPHSALLPTLHQQLAILKIDPKDDILKKQLDSLQSLTSPFGQDALRAKALAKDKNYPESLAIYRGIFNQHTIDDQQLHMSYGWTLYQYGKALWTANPQQQANTVKHLLNEYFQLNTEKPSILHSCILKLARSLAKEGQLRIAPFFRMWGDQFMDEDYQASEDKNNTTYPPFAETILQMVAKEAIHTNDRELLHFILPRLQQGIEKFNDNIWFKYYLAKTFLALGQHQEARVFCINVCKAKQSESWAWGLLAEVYRAHDSNMALACYCKALLCKNEEKLKINLRKQLAQMLMVQGLYPEAKFEILTVLQNSDKIQSDLMSLTQQDWYQHTEVAHDNLEFYRQHADRVDDIVYENLPWLNANMGDKFVISDTKKTKYKIFIKTEHDTVEASVSEHQIKNLNAIMGQPLQVKGEFDEKNIFRVYLVSQRTTGETWDALSTYLAVVDSVNHEKKLFHFIVDKTKDGVVPFHATSHKVQEGDVIEVATAAYTSKSGTHLRVIHLQPSTQNPSIDILKIFHKEFVETNGNVGFTESSYFIPPHLMKKHQLKLDDTISGLAVLNFNSKKKKWGWKVLKIMEK</sequence>
<keyword evidence="3" id="KW-0614">Plasmid</keyword>